<dbReference type="Pfam" id="PF00172">
    <property type="entry name" value="Zn_clus"/>
    <property type="match status" value="1"/>
</dbReference>
<dbReference type="InterPro" id="IPR036864">
    <property type="entry name" value="Zn2-C6_fun-type_DNA-bd_sf"/>
</dbReference>
<evidence type="ECO:0000256" key="1">
    <source>
        <dbReference type="SAM" id="MobiDB-lite"/>
    </source>
</evidence>
<dbReference type="EMBL" id="KN833694">
    <property type="protein sequence ID" value="KIK27864.1"/>
    <property type="molecule type" value="Genomic_DNA"/>
</dbReference>
<feature type="compositionally biased region" description="Polar residues" evidence="1">
    <location>
        <begin position="172"/>
        <end position="191"/>
    </location>
</feature>
<gene>
    <name evidence="3" type="ORF">PISMIDRAFT_674167</name>
</gene>
<dbReference type="STRING" id="765257.A0A0C9ZP90"/>
<evidence type="ECO:0000313" key="3">
    <source>
        <dbReference type="EMBL" id="KIK27864.1"/>
    </source>
</evidence>
<dbReference type="InterPro" id="IPR001138">
    <property type="entry name" value="Zn2Cys6_DnaBD"/>
</dbReference>
<dbReference type="SUPFAM" id="SSF57701">
    <property type="entry name" value="Zn2/Cys6 DNA-binding domain"/>
    <property type="match status" value="1"/>
</dbReference>
<keyword evidence="4" id="KW-1185">Reference proteome</keyword>
<feature type="domain" description="Zn(2)-C6 fungal-type" evidence="2">
    <location>
        <begin position="27"/>
        <end position="59"/>
    </location>
</feature>
<evidence type="ECO:0000313" key="4">
    <source>
        <dbReference type="Proteomes" id="UP000054018"/>
    </source>
</evidence>
<organism evidence="3 4">
    <name type="scientific">Pisolithus microcarpus 441</name>
    <dbReference type="NCBI Taxonomy" id="765257"/>
    <lineage>
        <taxon>Eukaryota</taxon>
        <taxon>Fungi</taxon>
        <taxon>Dikarya</taxon>
        <taxon>Basidiomycota</taxon>
        <taxon>Agaricomycotina</taxon>
        <taxon>Agaricomycetes</taxon>
        <taxon>Agaricomycetidae</taxon>
        <taxon>Boletales</taxon>
        <taxon>Sclerodermatineae</taxon>
        <taxon>Pisolithaceae</taxon>
        <taxon>Pisolithus</taxon>
    </lineage>
</organism>
<dbReference type="GO" id="GO:0000981">
    <property type="term" value="F:DNA-binding transcription factor activity, RNA polymerase II-specific"/>
    <property type="evidence" value="ECO:0007669"/>
    <property type="project" value="InterPro"/>
</dbReference>
<feature type="region of interest" description="Disordered" evidence="1">
    <location>
        <begin position="88"/>
        <end position="201"/>
    </location>
</feature>
<dbReference type="SMART" id="SM00066">
    <property type="entry name" value="GAL4"/>
    <property type="match status" value="1"/>
</dbReference>
<reference evidence="3 4" key="1">
    <citation type="submission" date="2014-04" db="EMBL/GenBank/DDBJ databases">
        <authorList>
            <consortium name="DOE Joint Genome Institute"/>
            <person name="Kuo A."/>
            <person name="Kohler A."/>
            <person name="Costa M.D."/>
            <person name="Nagy L.G."/>
            <person name="Floudas D."/>
            <person name="Copeland A."/>
            <person name="Barry K.W."/>
            <person name="Cichocki N."/>
            <person name="Veneault-Fourrey C."/>
            <person name="LaButti K."/>
            <person name="Lindquist E.A."/>
            <person name="Lipzen A."/>
            <person name="Lundell T."/>
            <person name="Morin E."/>
            <person name="Murat C."/>
            <person name="Sun H."/>
            <person name="Tunlid A."/>
            <person name="Henrissat B."/>
            <person name="Grigoriev I.V."/>
            <person name="Hibbett D.S."/>
            <person name="Martin F."/>
            <person name="Nordberg H.P."/>
            <person name="Cantor M.N."/>
            <person name="Hua S.X."/>
        </authorList>
    </citation>
    <scope>NUCLEOTIDE SEQUENCE [LARGE SCALE GENOMIC DNA]</scope>
    <source>
        <strain evidence="3 4">441</strain>
    </source>
</reference>
<dbReference type="Proteomes" id="UP000054018">
    <property type="component" value="Unassembled WGS sequence"/>
</dbReference>
<dbReference type="CDD" id="cd12148">
    <property type="entry name" value="fungal_TF_MHR"/>
    <property type="match status" value="1"/>
</dbReference>
<dbReference type="PANTHER" id="PTHR47783:SF1">
    <property type="entry name" value="ZN(II)2CYS6 TRANSCRIPTION FACTOR (EUROFUNG)"/>
    <property type="match status" value="1"/>
</dbReference>
<dbReference type="PANTHER" id="PTHR47783">
    <property type="entry name" value="ZN(II)2CYS6 TRANSCRIPTION FACTOR (EUROFUNG)-RELATED"/>
    <property type="match status" value="1"/>
</dbReference>
<dbReference type="PROSITE" id="PS50048">
    <property type="entry name" value="ZN2_CY6_FUNGAL_2"/>
    <property type="match status" value="1"/>
</dbReference>
<name>A0A0C9ZP90_9AGAM</name>
<reference evidence="4" key="2">
    <citation type="submission" date="2015-01" db="EMBL/GenBank/DDBJ databases">
        <title>Evolutionary Origins and Diversification of the Mycorrhizal Mutualists.</title>
        <authorList>
            <consortium name="DOE Joint Genome Institute"/>
            <consortium name="Mycorrhizal Genomics Consortium"/>
            <person name="Kohler A."/>
            <person name="Kuo A."/>
            <person name="Nagy L.G."/>
            <person name="Floudas D."/>
            <person name="Copeland A."/>
            <person name="Barry K.W."/>
            <person name="Cichocki N."/>
            <person name="Veneault-Fourrey C."/>
            <person name="LaButti K."/>
            <person name="Lindquist E.A."/>
            <person name="Lipzen A."/>
            <person name="Lundell T."/>
            <person name="Morin E."/>
            <person name="Murat C."/>
            <person name="Riley R."/>
            <person name="Ohm R."/>
            <person name="Sun H."/>
            <person name="Tunlid A."/>
            <person name="Henrissat B."/>
            <person name="Grigoriev I.V."/>
            <person name="Hibbett D.S."/>
            <person name="Martin F."/>
        </authorList>
    </citation>
    <scope>NUCLEOTIDE SEQUENCE [LARGE SCALE GENOMIC DNA]</scope>
    <source>
        <strain evidence="4">441</strain>
    </source>
</reference>
<feature type="compositionally biased region" description="Polar residues" evidence="1">
    <location>
        <begin position="101"/>
        <end position="130"/>
    </location>
</feature>
<dbReference type="GO" id="GO:0008270">
    <property type="term" value="F:zinc ion binding"/>
    <property type="evidence" value="ECO:0007669"/>
    <property type="project" value="InterPro"/>
</dbReference>
<proteinExistence type="predicted"/>
<dbReference type="HOGENOM" id="CLU_061618_0_0_1"/>
<evidence type="ECO:0000259" key="2">
    <source>
        <dbReference type="PROSITE" id="PS50048"/>
    </source>
</evidence>
<protein>
    <recommendedName>
        <fullName evidence="2">Zn(2)-C6 fungal-type domain-containing protein</fullName>
    </recommendedName>
</protein>
<dbReference type="AlphaFoldDB" id="A0A0C9ZP90"/>
<accession>A0A0C9ZP90</accession>
<dbReference type="CDD" id="cd00067">
    <property type="entry name" value="GAL4"/>
    <property type="match status" value="1"/>
</dbReference>
<dbReference type="Gene3D" id="4.10.240.10">
    <property type="entry name" value="Zn(2)-C6 fungal-type DNA-binding domain"/>
    <property type="match status" value="1"/>
</dbReference>
<sequence>MDTNFQFIFESPNAAQSQKKRPRLVTSCDNCRLKKIKCLQPTPESQCEACTSAKIPCRFRDRERYFAERSRAIAGPSAPTLYIRPASSTVAQDHPADANPTDYSSGQQAQASCSNLPSTIHSSQRSSYSPPGNGYGDDCQARSQSYASPDISKPSGVSRYSSNDEHIHHRASASTSQTYERHVNQPSQYRSPQLFEPGQPHFPRRDLMSQFLTLFISHMGGQCPFLTYDDLYDRLRRQTMSALMANCIAGLGARASEIPEVVARGPSIVAETYCEIAKELLTASLNQPTLETLHCVMLLAWSEYKAGRPHGFRQYGDLAMRTAMAIGLSEQSLQLSPYDPYQNRVRITWTSVNQMQLYASSV</sequence>
<dbReference type="PROSITE" id="PS00463">
    <property type="entry name" value="ZN2_CY6_FUNGAL_1"/>
    <property type="match status" value="1"/>
</dbReference>
<dbReference type="OrthoDB" id="2428527at2759"/>